<accession>A0A3T1D2C7</accession>
<proteinExistence type="predicted"/>
<dbReference type="KEGG" id="cohn:KCTCHS21_16620"/>
<dbReference type="NCBIfam" id="NF045780">
    <property type="entry name" value="TrlF_fam_ATP"/>
    <property type="match status" value="1"/>
</dbReference>
<dbReference type="PANTHER" id="PTHR32182:SF22">
    <property type="entry name" value="ATP-DEPENDENT ENDONUCLEASE, OLD FAMILY-RELATED"/>
    <property type="match status" value="1"/>
</dbReference>
<dbReference type="GO" id="GO:0006302">
    <property type="term" value="P:double-strand break repair"/>
    <property type="evidence" value="ECO:0007669"/>
    <property type="project" value="TreeGrafter"/>
</dbReference>
<evidence type="ECO:0000313" key="2">
    <source>
        <dbReference type="Proteomes" id="UP000289856"/>
    </source>
</evidence>
<sequence>MSVNFSKGSEWRRWDLHVHTPESYQQKFGENWEIYVDALKDKAVLHDVEVVGITDYFSVDGYDKLKREFANGETYLSLSNGKKLFLMPCIELRIDAFDTRENSINLHLVFNPKLEAITIKSALLDNLNVKYQDNTLKCKHEDLIKIGYAEAHGGSFQINLDLTQIDLTDQKKYKKVALDMITISMENLKEIMSNSGISRDDYVILVAYKGHGSLSNMPWSDQNNFTGRLGNIKQTLLNQADMCFTHNSADINFLLGKSTHAPVEMFHRRFRSLKPSIWGSDAHDLNNLFHPSNGASQHYTWIKADPTFEGLKQIVNEPEERVFIGIKPPKLKNVLDKRTKYLRSIEIRKKPGSMLVETWFDNELQLNPGLVAVIGNKGSGKSALADILGLLGDTSHSSSFSFLTESRFKQKKDNKAINYEGTLIWEDDTNIKKSLNDSINSTSVERIRYIPQNYFEIICNEMASGEKSVFDSELKKVIFQYVSEIDKLNKESLDGLITYKTIELRESVQLLKVEIGKLNSEVVDLENRASTKFISSLQSQLKIKQSELVSHETAIPKEVIKPNIDPIIESSILAKQSELKEIDNSINVLRTSLSTNELAIASSDKLLNKVTNIQTRLESFKKECQEEMDILGIQFEDVFNFVIQEEPISTKKAALMQIKQQIMEKLDPEIETSLLKQKNTIENEISIFQDQLDAPNRDYQLYLNDLNKWIEAKQAITGEIDVLGSLKYLEAKLEEINLIPATLQHLSQNRNESLKKVYTKIKEEVLLYQNLYGPIQDIIQTNVILKESLKLRFEVSVTISNSFQDNFLKRLNRRAKGSFNGVNEGDQVLRNLIDRFEYNTEEGVLGLINELISHLQFDRRFDDPPKMEIEEQLRQGESVQELYDFIFSLSYLEPKYLLKLNDKELSELSPGERGIILLIFYLLLDKDDIPLVIDQPEDNLDNQTVYNLLVPCIREAKNSRQIFIVTHNPNLAVVCDAEQVIYASIDKTNGNQMIYESGSIENPNINRRLVDVLEGTRPAFNNRDAKYLPDIVTI</sequence>
<dbReference type="Proteomes" id="UP000289856">
    <property type="component" value="Chromosome"/>
</dbReference>
<evidence type="ECO:0000313" key="1">
    <source>
        <dbReference type="EMBL" id="BBI32263.1"/>
    </source>
</evidence>
<dbReference type="Gene3D" id="3.20.20.140">
    <property type="entry name" value="Metal-dependent hydrolases"/>
    <property type="match status" value="1"/>
</dbReference>
<dbReference type="Gene3D" id="3.40.50.300">
    <property type="entry name" value="P-loop containing nucleotide triphosphate hydrolases"/>
    <property type="match status" value="1"/>
</dbReference>
<dbReference type="PANTHER" id="PTHR32182">
    <property type="entry name" value="DNA REPLICATION AND REPAIR PROTEIN RECF"/>
    <property type="match status" value="1"/>
</dbReference>
<dbReference type="SUPFAM" id="SSF89550">
    <property type="entry name" value="PHP domain-like"/>
    <property type="match status" value="1"/>
</dbReference>
<name>A0A3T1D2C7_9BACL</name>
<dbReference type="EMBL" id="AP019400">
    <property type="protein sequence ID" value="BBI32263.1"/>
    <property type="molecule type" value="Genomic_DNA"/>
</dbReference>
<dbReference type="GO" id="GO:0005524">
    <property type="term" value="F:ATP binding"/>
    <property type="evidence" value="ECO:0007669"/>
    <property type="project" value="InterPro"/>
</dbReference>
<dbReference type="InterPro" id="IPR054787">
    <property type="entry name" value="TrlF_ATPase"/>
</dbReference>
<gene>
    <name evidence="1" type="ORF">KCTCHS21_16620</name>
</gene>
<organism evidence="1 2">
    <name type="scientific">Cohnella abietis</name>
    <dbReference type="NCBI Taxonomy" id="2507935"/>
    <lineage>
        <taxon>Bacteria</taxon>
        <taxon>Bacillati</taxon>
        <taxon>Bacillota</taxon>
        <taxon>Bacilli</taxon>
        <taxon>Bacillales</taxon>
        <taxon>Paenibacillaceae</taxon>
        <taxon>Cohnella</taxon>
    </lineage>
</organism>
<protein>
    <submittedName>
        <fullName evidence="1">DNA repair ATPase</fullName>
    </submittedName>
</protein>
<dbReference type="GO" id="GO:0000731">
    <property type="term" value="P:DNA synthesis involved in DNA repair"/>
    <property type="evidence" value="ECO:0007669"/>
    <property type="project" value="TreeGrafter"/>
</dbReference>
<dbReference type="SUPFAM" id="SSF52540">
    <property type="entry name" value="P-loop containing nucleoside triphosphate hydrolases"/>
    <property type="match status" value="1"/>
</dbReference>
<keyword evidence="2" id="KW-1185">Reference proteome</keyword>
<dbReference type="AlphaFoldDB" id="A0A3T1D2C7"/>
<dbReference type="OrthoDB" id="9791620at2"/>
<dbReference type="GO" id="GO:0016887">
    <property type="term" value="F:ATP hydrolysis activity"/>
    <property type="evidence" value="ECO:0007669"/>
    <property type="project" value="InterPro"/>
</dbReference>
<dbReference type="RefSeq" id="WP_130606663.1">
    <property type="nucleotide sequence ID" value="NZ_AP019400.1"/>
</dbReference>
<dbReference type="InterPro" id="IPR016195">
    <property type="entry name" value="Pol/histidinol_Pase-like"/>
</dbReference>
<reference evidence="1 2" key="1">
    <citation type="submission" date="2019-01" db="EMBL/GenBank/DDBJ databases">
        <title>Complete genome sequence of Cohnella hallensis HS21 isolated from Korean fir (Abies koreana) rhizospheric soil.</title>
        <authorList>
            <person name="Jiang L."/>
            <person name="Kang S.W."/>
            <person name="Kim S."/>
            <person name="Jung J."/>
            <person name="Kim C.Y."/>
            <person name="Kim D.H."/>
            <person name="Kim S.W."/>
            <person name="Lee J."/>
        </authorList>
    </citation>
    <scope>NUCLEOTIDE SEQUENCE [LARGE SCALE GENOMIC DNA]</scope>
    <source>
        <strain evidence="1 2">HS21</strain>
    </source>
</reference>
<dbReference type="InterPro" id="IPR027417">
    <property type="entry name" value="P-loop_NTPase"/>
</dbReference>